<sequence>MKTTLLPAYLIFSFLLLVAGLPARAQAPRYVISFTGRQGTPYRLEEPAAYLSPRALQRRDRQNIAIDSTDLPVNPAYIDSVLQTGSVQLLYALRWQNGVVIRTSDTAALGKIQSLPFVRSLEASARRAAPAAGEQPYIITTNARINGTSGLDYGNAYTQVHLHEGEYLHDRHLRGEGMLIAVLDAGFPSVDYNRAFAWLREQQKITATRNFTDNSTNVYGYGEHGTQVLSILAANLPGEMTGTAPEAAYILLRTEEAGAEQPVEEMNWAAAAELADSLGVDVISSSVGYNTFDNPAFDHTYAQLDGRSTTAARAAAMAARKGMIVVNSAGNEGNLDWRYLLTPADADSVLAVAAVNSQGQVAAFSSYGPAADGRIKPDVAALGVGTAFVNVNGAVSSGNGTSYACPVIAGLVACLWQAFPRRTNMEILQAVKASSSQHATPDNRIGYGIPNFRAAYDSLLKMDLQDTAYIRTQLNNQSIKVFPNPFSNQLHIYYRSASQAMVHFQLIDASGRLTRHWQATPQGTYSYITQQTGLASLPAGFYYLRMVQGKEQEVVKMVKY</sequence>
<dbReference type="InterPro" id="IPR051048">
    <property type="entry name" value="Peptidase_S8/S53_subtilisin"/>
</dbReference>
<proteinExistence type="inferred from homology"/>
<dbReference type="CDD" id="cd07493">
    <property type="entry name" value="Peptidases_S8_9"/>
    <property type="match status" value="1"/>
</dbReference>
<comment type="caution">
    <text evidence="8">The sequence shown here is derived from an EMBL/GenBank/DDBJ whole genome shotgun (WGS) entry which is preliminary data.</text>
</comment>
<dbReference type="PIRSF" id="PIRSF037903">
    <property type="entry name" value="Subtilisin_rel_GFO_2223"/>
    <property type="match status" value="1"/>
</dbReference>
<dbReference type="InterPro" id="IPR023828">
    <property type="entry name" value="Peptidase_S8_Ser-AS"/>
</dbReference>
<dbReference type="RefSeq" id="WP_145719409.1">
    <property type="nucleotide sequence ID" value="NZ_BAAAFY010000003.1"/>
</dbReference>
<accession>A0A562SHV2</accession>
<evidence type="ECO:0000256" key="2">
    <source>
        <dbReference type="ARBA" id="ARBA00022670"/>
    </source>
</evidence>
<dbReference type="PROSITE" id="PS51892">
    <property type="entry name" value="SUBTILASE"/>
    <property type="match status" value="1"/>
</dbReference>
<dbReference type="Gene3D" id="3.40.50.200">
    <property type="entry name" value="Peptidase S8/S53 domain"/>
    <property type="match status" value="1"/>
</dbReference>
<organism evidence="8 9">
    <name type="scientific">Chitinophaga japonensis</name>
    <name type="common">Flexibacter japonensis</name>
    <dbReference type="NCBI Taxonomy" id="104662"/>
    <lineage>
        <taxon>Bacteria</taxon>
        <taxon>Pseudomonadati</taxon>
        <taxon>Bacteroidota</taxon>
        <taxon>Chitinophagia</taxon>
        <taxon>Chitinophagales</taxon>
        <taxon>Chitinophagaceae</taxon>
        <taxon>Chitinophaga</taxon>
    </lineage>
</organism>
<dbReference type="SUPFAM" id="SSF52743">
    <property type="entry name" value="Subtilisin-like"/>
    <property type="match status" value="1"/>
</dbReference>
<keyword evidence="9" id="KW-1185">Reference proteome</keyword>
<dbReference type="AlphaFoldDB" id="A0A562SHV2"/>
<dbReference type="Pfam" id="PF18962">
    <property type="entry name" value="Por_Secre_tail"/>
    <property type="match status" value="1"/>
</dbReference>
<evidence type="ECO:0000256" key="4">
    <source>
        <dbReference type="ARBA" id="ARBA00022825"/>
    </source>
</evidence>
<gene>
    <name evidence="8" type="ORF">LX66_5486</name>
</gene>
<name>A0A562SHV2_CHIJA</name>
<dbReference type="InterPro" id="IPR026444">
    <property type="entry name" value="Secre_tail"/>
</dbReference>
<reference evidence="8 9" key="1">
    <citation type="journal article" date="2013" name="Stand. Genomic Sci.">
        <title>Genomic Encyclopedia of Type Strains, Phase I: The one thousand microbial genomes (KMG-I) project.</title>
        <authorList>
            <person name="Kyrpides N.C."/>
            <person name="Woyke T."/>
            <person name="Eisen J.A."/>
            <person name="Garrity G."/>
            <person name="Lilburn T.G."/>
            <person name="Beck B.J."/>
            <person name="Whitman W.B."/>
            <person name="Hugenholtz P."/>
            <person name="Klenk H.P."/>
        </authorList>
    </citation>
    <scope>NUCLEOTIDE SEQUENCE [LARGE SCALE GENOMIC DNA]</scope>
    <source>
        <strain evidence="8 9">DSM 13484</strain>
    </source>
</reference>
<dbReference type="Pfam" id="PF00082">
    <property type="entry name" value="Peptidase_S8"/>
    <property type="match status" value="1"/>
</dbReference>
<keyword evidence="3 5" id="KW-0378">Hydrolase</keyword>
<evidence type="ECO:0000256" key="3">
    <source>
        <dbReference type="ARBA" id="ARBA00022801"/>
    </source>
</evidence>
<keyword evidence="4 5" id="KW-0720">Serine protease</keyword>
<dbReference type="InterPro" id="IPR000209">
    <property type="entry name" value="Peptidase_S8/S53_dom"/>
</dbReference>
<feature type="active site" description="Charge relay system" evidence="5">
    <location>
        <position position="224"/>
    </location>
</feature>
<comment type="similarity">
    <text evidence="1 5">Belongs to the peptidase S8 family.</text>
</comment>
<dbReference type="EMBL" id="VLLG01000008">
    <property type="protein sequence ID" value="TWI80881.1"/>
    <property type="molecule type" value="Genomic_DNA"/>
</dbReference>
<evidence type="ECO:0000313" key="8">
    <source>
        <dbReference type="EMBL" id="TWI80881.1"/>
    </source>
</evidence>
<protein>
    <submittedName>
        <fullName evidence="8">Putative secreted protein (Por secretion system target)</fullName>
    </submittedName>
</protein>
<feature type="active site" description="Charge relay system" evidence="5">
    <location>
        <position position="184"/>
    </location>
</feature>
<dbReference type="InterPro" id="IPR017317">
    <property type="entry name" value="Pept_S8_subtilisin_bacteroid-2"/>
</dbReference>
<evidence type="ECO:0000259" key="7">
    <source>
        <dbReference type="Pfam" id="PF18962"/>
    </source>
</evidence>
<dbReference type="PROSITE" id="PS00138">
    <property type="entry name" value="SUBTILASE_SER"/>
    <property type="match status" value="1"/>
</dbReference>
<keyword evidence="2 5" id="KW-0645">Protease</keyword>
<dbReference type="GO" id="GO:0006508">
    <property type="term" value="P:proteolysis"/>
    <property type="evidence" value="ECO:0007669"/>
    <property type="project" value="UniProtKB-KW"/>
</dbReference>
<dbReference type="NCBIfam" id="TIGR04183">
    <property type="entry name" value="Por_Secre_tail"/>
    <property type="match status" value="1"/>
</dbReference>
<evidence type="ECO:0000313" key="9">
    <source>
        <dbReference type="Proteomes" id="UP000316778"/>
    </source>
</evidence>
<dbReference type="PRINTS" id="PR00723">
    <property type="entry name" value="SUBTILISIN"/>
</dbReference>
<dbReference type="OrthoDB" id="9792152at2"/>
<evidence type="ECO:0000256" key="1">
    <source>
        <dbReference type="ARBA" id="ARBA00011073"/>
    </source>
</evidence>
<feature type="active site" description="Charge relay system" evidence="5">
    <location>
        <position position="402"/>
    </location>
</feature>
<dbReference type="InterPro" id="IPR036852">
    <property type="entry name" value="Peptidase_S8/S53_dom_sf"/>
</dbReference>
<feature type="domain" description="Secretion system C-terminal sorting" evidence="7">
    <location>
        <begin position="481"/>
        <end position="557"/>
    </location>
</feature>
<evidence type="ECO:0000259" key="6">
    <source>
        <dbReference type="Pfam" id="PF00082"/>
    </source>
</evidence>
<dbReference type="PANTHER" id="PTHR43399">
    <property type="entry name" value="SUBTILISIN-RELATED"/>
    <property type="match status" value="1"/>
</dbReference>
<dbReference type="InterPro" id="IPR015500">
    <property type="entry name" value="Peptidase_S8_subtilisin-rel"/>
</dbReference>
<dbReference type="Proteomes" id="UP000316778">
    <property type="component" value="Unassembled WGS sequence"/>
</dbReference>
<dbReference type="PANTHER" id="PTHR43399:SF4">
    <property type="entry name" value="CELL WALL-ASSOCIATED PROTEASE"/>
    <property type="match status" value="1"/>
</dbReference>
<dbReference type="GO" id="GO:0004252">
    <property type="term" value="F:serine-type endopeptidase activity"/>
    <property type="evidence" value="ECO:0007669"/>
    <property type="project" value="UniProtKB-UniRule"/>
</dbReference>
<evidence type="ECO:0000256" key="5">
    <source>
        <dbReference type="PROSITE-ProRule" id="PRU01240"/>
    </source>
</evidence>
<feature type="domain" description="Peptidase S8/S53" evidence="6">
    <location>
        <begin position="175"/>
        <end position="448"/>
    </location>
</feature>